<reference evidence="1" key="2">
    <citation type="journal article" date="2023" name="Int. J. Mol. Sci.">
        <title>De Novo Assembly and Annotation of 11 Diverse Shrub Willow (Salix) Genomes Reveals Novel Gene Organization in Sex-Linked Regions.</title>
        <authorList>
            <person name="Hyden B."/>
            <person name="Feng K."/>
            <person name="Yates T.B."/>
            <person name="Jawdy S."/>
            <person name="Cereghino C."/>
            <person name="Smart L.B."/>
            <person name="Muchero W."/>
        </authorList>
    </citation>
    <scope>NUCLEOTIDE SEQUENCE</scope>
    <source>
        <tissue evidence="1">Shoot tip</tissue>
    </source>
</reference>
<evidence type="ECO:0000313" key="1">
    <source>
        <dbReference type="EMBL" id="KAJ6303201.1"/>
    </source>
</evidence>
<comment type="caution">
    <text evidence="1">The sequence shown here is derived from an EMBL/GenBank/DDBJ whole genome shotgun (WGS) entry which is preliminary data.</text>
</comment>
<sequence length="111" mass="11856">MGANCLANIQATEAPLATSGVFERGNDDTKAFTKYGGIRSHVRTTTEVESKISNISDVTLPSIVDENHDMQSHAGNAKTDAFCGNANVLAQHIENSSDVQNVSLNEDNNGY</sequence>
<reference evidence="1" key="1">
    <citation type="submission" date="2022-10" db="EMBL/GenBank/DDBJ databases">
        <authorList>
            <person name="Hyden B.L."/>
            <person name="Feng K."/>
            <person name="Yates T."/>
            <person name="Jawdy S."/>
            <person name="Smart L.B."/>
            <person name="Muchero W."/>
        </authorList>
    </citation>
    <scope>NUCLEOTIDE SEQUENCE</scope>
    <source>
        <tissue evidence="1">Shoot tip</tissue>
    </source>
</reference>
<dbReference type="EMBL" id="JAPFFI010000027">
    <property type="protein sequence ID" value="KAJ6303201.1"/>
    <property type="molecule type" value="Genomic_DNA"/>
</dbReference>
<accession>A0ABQ8ZN87</accession>
<name>A0ABQ8ZN87_9ROSI</name>
<evidence type="ECO:0000313" key="2">
    <source>
        <dbReference type="Proteomes" id="UP001141253"/>
    </source>
</evidence>
<protein>
    <submittedName>
        <fullName evidence="1">Uncharacterized protein</fullName>
    </submittedName>
</protein>
<organism evidence="1 2">
    <name type="scientific">Salix suchowensis</name>
    <dbReference type="NCBI Taxonomy" id="1278906"/>
    <lineage>
        <taxon>Eukaryota</taxon>
        <taxon>Viridiplantae</taxon>
        <taxon>Streptophyta</taxon>
        <taxon>Embryophyta</taxon>
        <taxon>Tracheophyta</taxon>
        <taxon>Spermatophyta</taxon>
        <taxon>Magnoliopsida</taxon>
        <taxon>eudicotyledons</taxon>
        <taxon>Gunneridae</taxon>
        <taxon>Pentapetalae</taxon>
        <taxon>rosids</taxon>
        <taxon>fabids</taxon>
        <taxon>Malpighiales</taxon>
        <taxon>Salicaceae</taxon>
        <taxon>Saliceae</taxon>
        <taxon>Salix</taxon>
    </lineage>
</organism>
<keyword evidence="2" id="KW-1185">Reference proteome</keyword>
<dbReference type="Proteomes" id="UP001141253">
    <property type="component" value="Chromosome 16"/>
</dbReference>
<gene>
    <name evidence="1" type="ORF">OIU77_017145</name>
</gene>
<proteinExistence type="predicted"/>